<name>A0AAV4MWU3_CAEEX</name>
<dbReference type="Proteomes" id="UP001054945">
    <property type="component" value="Unassembled WGS sequence"/>
</dbReference>
<organism evidence="1 2">
    <name type="scientific">Caerostris extrusa</name>
    <name type="common">Bark spider</name>
    <name type="synonym">Caerostris bankana</name>
    <dbReference type="NCBI Taxonomy" id="172846"/>
    <lineage>
        <taxon>Eukaryota</taxon>
        <taxon>Metazoa</taxon>
        <taxon>Ecdysozoa</taxon>
        <taxon>Arthropoda</taxon>
        <taxon>Chelicerata</taxon>
        <taxon>Arachnida</taxon>
        <taxon>Araneae</taxon>
        <taxon>Araneomorphae</taxon>
        <taxon>Entelegynae</taxon>
        <taxon>Araneoidea</taxon>
        <taxon>Araneidae</taxon>
        <taxon>Caerostris</taxon>
    </lineage>
</organism>
<dbReference type="EMBL" id="BPLR01020287">
    <property type="protein sequence ID" value="GIX76914.1"/>
    <property type="molecule type" value="Genomic_DNA"/>
</dbReference>
<evidence type="ECO:0000313" key="2">
    <source>
        <dbReference type="Proteomes" id="UP001054945"/>
    </source>
</evidence>
<sequence length="98" mass="10954">MKLQTSTVCIRFIDGKKKPLPDSAVQRCEAILQDLPHWFLMMAGKKMHNNNIGIALLRKISSNAVRLGSLNRQTTYSPISGDHIDMCCVICGFYSAKI</sequence>
<evidence type="ECO:0000313" key="1">
    <source>
        <dbReference type="EMBL" id="GIX76914.1"/>
    </source>
</evidence>
<gene>
    <name evidence="1" type="ORF">CEXT_625571</name>
</gene>
<evidence type="ECO:0008006" key="3">
    <source>
        <dbReference type="Google" id="ProtNLM"/>
    </source>
</evidence>
<accession>A0AAV4MWU3</accession>
<dbReference type="AlphaFoldDB" id="A0AAV4MWU3"/>
<reference evidence="1 2" key="1">
    <citation type="submission" date="2021-06" db="EMBL/GenBank/DDBJ databases">
        <title>Caerostris extrusa draft genome.</title>
        <authorList>
            <person name="Kono N."/>
            <person name="Arakawa K."/>
        </authorList>
    </citation>
    <scope>NUCLEOTIDE SEQUENCE [LARGE SCALE GENOMIC DNA]</scope>
</reference>
<comment type="caution">
    <text evidence="1">The sequence shown here is derived from an EMBL/GenBank/DDBJ whole genome shotgun (WGS) entry which is preliminary data.</text>
</comment>
<keyword evidence="2" id="KW-1185">Reference proteome</keyword>
<proteinExistence type="predicted"/>
<protein>
    <recommendedName>
        <fullName evidence="3">LAGLIDADG homing endonuclease</fullName>
    </recommendedName>
</protein>